<feature type="domain" description="CCHC-type" evidence="7">
    <location>
        <begin position="176"/>
        <end position="190"/>
    </location>
</feature>
<keyword evidence="5" id="KW-0863">Zinc-finger</keyword>
<dbReference type="Proteomes" id="UP000075243">
    <property type="component" value="Chromosome 3"/>
</dbReference>
<evidence type="ECO:0000256" key="1">
    <source>
        <dbReference type="ARBA" id="ARBA00022670"/>
    </source>
</evidence>
<evidence type="ECO:0000313" key="10">
    <source>
        <dbReference type="Proteomes" id="UP000075243"/>
    </source>
</evidence>
<evidence type="ECO:0000313" key="9">
    <source>
        <dbReference type="EMBL" id="KYP71150.1"/>
    </source>
</evidence>
<dbReference type="Pfam" id="PF25597">
    <property type="entry name" value="SH3_retrovirus"/>
    <property type="match status" value="1"/>
</dbReference>
<dbReference type="GO" id="GO:0006508">
    <property type="term" value="P:proteolysis"/>
    <property type="evidence" value="ECO:0007669"/>
    <property type="project" value="UniProtKB-KW"/>
</dbReference>
<dbReference type="Pfam" id="PF07727">
    <property type="entry name" value="RVT_2"/>
    <property type="match status" value="1"/>
</dbReference>
<dbReference type="GO" id="GO:0015074">
    <property type="term" value="P:DNA integration"/>
    <property type="evidence" value="ECO:0007669"/>
    <property type="project" value="InterPro"/>
</dbReference>
<evidence type="ECO:0000259" key="7">
    <source>
        <dbReference type="PROSITE" id="PS50158"/>
    </source>
</evidence>
<dbReference type="InterPro" id="IPR001584">
    <property type="entry name" value="Integrase_cat-core"/>
</dbReference>
<dbReference type="GO" id="GO:0004190">
    <property type="term" value="F:aspartic-type endopeptidase activity"/>
    <property type="evidence" value="ECO:0007669"/>
    <property type="project" value="UniProtKB-KW"/>
</dbReference>
<dbReference type="InterPro" id="IPR025724">
    <property type="entry name" value="GAG-pre-integrase_dom"/>
</dbReference>
<dbReference type="CDD" id="cd09272">
    <property type="entry name" value="RNase_HI_RT_Ty1"/>
    <property type="match status" value="1"/>
</dbReference>
<evidence type="ECO:0000256" key="3">
    <source>
        <dbReference type="ARBA" id="ARBA00022750"/>
    </source>
</evidence>
<dbReference type="SUPFAM" id="SSF57756">
    <property type="entry name" value="Retrovirus zinc finger-like domains"/>
    <property type="match status" value="1"/>
</dbReference>
<dbReference type="InterPro" id="IPR043502">
    <property type="entry name" value="DNA/RNA_pol_sf"/>
</dbReference>
<keyword evidence="5" id="KW-0862">Zinc</keyword>
<evidence type="ECO:0000256" key="2">
    <source>
        <dbReference type="ARBA" id="ARBA00022723"/>
    </source>
</evidence>
<dbReference type="EMBL" id="CM003605">
    <property type="protein sequence ID" value="KYP71150.1"/>
    <property type="molecule type" value="Genomic_DNA"/>
</dbReference>
<evidence type="ECO:0000256" key="5">
    <source>
        <dbReference type="PROSITE-ProRule" id="PRU00047"/>
    </source>
</evidence>
<dbReference type="InterPro" id="IPR039537">
    <property type="entry name" value="Retrotran_Ty1/copia-like"/>
</dbReference>
<dbReference type="OMA" id="YFIYVNI"/>
<feature type="compositionally biased region" description="Basic and acidic residues" evidence="6">
    <location>
        <begin position="102"/>
        <end position="112"/>
    </location>
</feature>
<dbReference type="Pfam" id="PF00665">
    <property type="entry name" value="rve"/>
    <property type="match status" value="1"/>
</dbReference>
<dbReference type="Gramene" id="C.cajan_10109.t">
    <property type="protein sequence ID" value="C.cajan_10109.t.cds1"/>
    <property type="gene ID" value="C.cajan_10109"/>
</dbReference>
<keyword evidence="2" id="KW-0479">Metal-binding</keyword>
<evidence type="ECO:0000259" key="8">
    <source>
        <dbReference type="PROSITE" id="PS50994"/>
    </source>
</evidence>
<feature type="domain" description="Integrase catalytic" evidence="8">
    <location>
        <begin position="406"/>
        <end position="579"/>
    </location>
</feature>
<dbReference type="InterPro" id="IPR001878">
    <property type="entry name" value="Znf_CCHC"/>
</dbReference>
<name>A0A151TVS9_CAJCA</name>
<dbReference type="Pfam" id="PF22936">
    <property type="entry name" value="Pol_BBD"/>
    <property type="match status" value="1"/>
</dbReference>
<keyword evidence="3" id="KW-0064">Aspartyl protease</keyword>
<reference evidence="9 10" key="1">
    <citation type="journal article" date="2012" name="Nat. Biotechnol.">
        <title>Draft genome sequence of pigeonpea (Cajanus cajan), an orphan legume crop of resource-poor farmers.</title>
        <authorList>
            <person name="Varshney R.K."/>
            <person name="Chen W."/>
            <person name="Li Y."/>
            <person name="Bharti A.K."/>
            <person name="Saxena R.K."/>
            <person name="Schlueter J.A."/>
            <person name="Donoghue M.T."/>
            <person name="Azam S."/>
            <person name="Fan G."/>
            <person name="Whaley A.M."/>
            <person name="Farmer A.D."/>
            <person name="Sheridan J."/>
            <person name="Iwata A."/>
            <person name="Tuteja R."/>
            <person name="Penmetsa R.V."/>
            <person name="Wu W."/>
            <person name="Upadhyaya H.D."/>
            <person name="Yang S.P."/>
            <person name="Shah T."/>
            <person name="Saxena K.B."/>
            <person name="Michael T."/>
            <person name="McCombie W.R."/>
            <person name="Yang B."/>
            <person name="Zhang G."/>
            <person name="Yang H."/>
            <person name="Wang J."/>
            <person name="Spillane C."/>
            <person name="Cook D.R."/>
            <person name="May G.D."/>
            <person name="Xu X."/>
            <person name="Jackson S.A."/>
        </authorList>
    </citation>
    <scope>NUCLEOTIDE SEQUENCE [LARGE SCALE GENOMIC DNA]</scope>
    <source>
        <strain evidence="10">cv. Asha</strain>
    </source>
</reference>
<dbReference type="GO" id="GO:0003676">
    <property type="term" value="F:nucleic acid binding"/>
    <property type="evidence" value="ECO:0007669"/>
    <property type="project" value="InterPro"/>
</dbReference>
<dbReference type="PANTHER" id="PTHR42648:SF18">
    <property type="entry name" value="RETROTRANSPOSON, UNCLASSIFIED-LIKE PROTEIN"/>
    <property type="match status" value="1"/>
</dbReference>
<dbReference type="InterPro" id="IPR012337">
    <property type="entry name" value="RNaseH-like_sf"/>
</dbReference>
<dbReference type="InterPro" id="IPR013103">
    <property type="entry name" value="RVT_2"/>
</dbReference>
<dbReference type="Pfam" id="PF13976">
    <property type="entry name" value="gag_pre-integrs"/>
    <property type="match status" value="1"/>
</dbReference>
<proteinExistence type="predicted"/>
<feature type="region of interest" description="Disordered" evidence="6">
    <location>
        <begin position="98"/>
        <end position="121"/>
    </location>
</feature>
<dbReference type="InterPro" id="IPR036875">
    <property type="entry name" value="Znf_CCHC_sf"/>
</dbReference>
<dbReference type="InterPro" id="IPR036397">
    <property type="entry name" value="RNaseH_sf"/>
</dbReference>
<dbReference type="Pfam" id="PF14223">
    <property type="entry name" value="Retrotran_gag_2"/>
    <property type="match status" value="1"/>
</dbReference>
<dbReference type="SUPFAM" id="SSF56672">
    <property type="entry name" value="DNA/RNA polymerases"/>
    <property type="match status" value="1"/>
</dbReference>
<dbReference type="PANTHER" id="PTHR42648">
    <property type="entry name" value="TRANSPOSASE, PUTATIVE-RELATED"/>
    <property type="match status" value="1"/>
</dbReference>
<sequence>MSNSESVEQYFSRVTDLVNKMRVYGEDIPESKVVEKILRTMPMKFDHVVTTIIESHDIEIMTVAELQGSIESHVSRILEKTEKINEEALKSQVNFTNIAEPSRSEDSRDREGGNINFKGRGRGSFRGRGRCNFNQQWRDNNFRPLNQGRGGHNFRSSNRGRGRGSFTNQERTNFNCYHCGKFGHRAADCRFKQQANIAENQYKHTGESSDSPQTLLLVANNFSGDGDIWYLDTGCSNHMCGKKELFFSLDETVKSTVKFGNNSNIPILGKGRVAIKLKDGSQNFISDVFYAPGLHHNLLSMGQLSEKGYNMQIHHGYCTLIDKSGRFIAKVKMTPNRLFPLKICHEKFSCLSSIIPNDDWLWHMRFGHFHFSGLNYLSKKEYVSGLPIVNIPNGVCETCEIGKKHRESFPTGVSWRAKKLLEIVHSDLCMVEIPTHGGSRYFITFIDDFSRKAWVYFLKQKSEACDAFKSFKAFVEKQSGCKIKALRTDRGQEYLACANFFDHHGIQHQMTTRYTPQQNGVAERKNRTIMDMVRCMLKAKQMPREFWAEAVSTAVYILNRCPTKSVCDKTPEEAWSGRKPSIRHLKIFGCIAYAHVPDQLRKKLDDKGEKCIFIGYSTNSKAYKLYNPVTKKVIISRDVTFDEEGMWDWSFKAQKEPVINPENYEEENGHVNPTPDEPETSSRPQRQRRLPARLEDYVVGNDNDPSDEEIINFALFADCEPVTFEEASNNQYWRKAMDEEIHAIEKNQTWELTDLPADKKPIGVKWVYKTKYKSSGEIDRLKARLVVKGYKQKPGIDYFEVFAPVARLDTIRMLISLSAQNNWKIHQMDVKSAFLNGTLEEEVYVEQPAGYEVKGKEDKVYRLKKALYGLKQAPRAWYKKIDSYFVDNGFQRCPFEHTLYIKSVDPDNILIVCLYVDDLIFTGNNPKMFVEFREAMVKCFEMTDLGLMSYFLGIEVDQRDDGIFISQKKFAGDILKKFKMENSKPISTPVEEKLKLTSDIGGKKVNPTLYKSLIGSLRYLTATRPDIVYGVGLLSRFMEKPRDSHWQAAKRILRYIKGTLTEGIFYDKNIDVNLVGYTDSDWAGDIETRKSTSGYAFNLGSGTISWSSKKQQVVALSTAEAEYIAAASCATQAVWLRRMLEVMYQKQNTPTMIFCDNKSAIALCKNPVFHGRSKHIDIRFHKIRELVAEKEVTIEYCSTEEQVADIFTKPLKVELFCKLKRMLGMIQA</sequence>
<keyword evidence="4" id="KW-0378">Hydrolase</keyword>
<dbReference type="SMART" id="SM00343">
    <property type="entry name" value="ZnF_C2HC"/>
    <property type="match status" value="1"/>
</dbReference>
<dbReference type="SUPFAM" id="SSF53098">
    <property type="entry name" value="Ribonuclease H-like"/>
    <property type="match status" value="1"/>
</dbReference>
<dbReference type="PROSITE" id="PS50994">
    <property type="entry name" value="INTEGRASE"/>
    <property type="match status" value="1"/>
</dbReference>
<protein>
    <submittedName>
        <fullName evidence="9">Retrovirus-related Pol polyprotein from transposon TNT 1-94</fullName>
    </submittedName>
</protein>
<evidence type="ECO:0000256" key="4">
    <source>
        <dbReference type="ARBA" id="ARBA00022801"/>
    </source>
</evidence>
<dbReference type="Gene3D" id="3.30.420.10">
    <property type="entry name" value="Ribonuclease H-like superfamily/Ribonuclease H"/>
    <property type="match status" value="1"/>
</dbReference>
<keyword evidence="1" id="KW-0645">Protease</keyword>
<dbReference type="GO" id="GO:0008270">
    <property type="term" value="F:zinc ion binding"/>
    <property type="evidence" value="ECO:0007669"/>
    <property type="project" value="UniProtKB-KW"/>
</dbReference>
<keyword evidence="10" id="KW-1185">Reference proteome</keyword>
<gene>
    <name evidence="9" type="ORF">KK1_010394</name>
</gene>
<dbReference type="PROSITE" id="PS50158">
    <property type="entry name" value="ZF_CCHC"/>
    <property type="match status" value="1"/>
</dbReference>
<accession>A0A151TVS9</accession>
<feature type="region of interest" description="Disordered" evidence="6">
    <location>
        <begin position="663"/>
        <end position="690"/>
    </location>
</feature>
<dbReference type="InterPro" id="IPR054722">
    <property type="entry name" value="PolX-like_BBD"/>
</dbReference>
<feature type="region of interest" description="Disordered" evidence="6">
    <location>
        <begin position="136"/>
        <end position="166"/>
    </location>
</feature>
<evidence type="ECO:0000256" key="6">
    <source>
        <dbReference type="SAM" id="MobiDB-lite"/>
    </source>
</evidence>
<dbReference type="InterPro" id="IPR057670">
    <property type="entry name" value="SH3_retrovirus"/>
</dbReference>
<organism evidence="9 10">
    <name type="scientific">Cajanus cajan</name>
    <name type="common">Pigeon pea</name>
    <name type="synonym">Cajanus indicus</name>
    <dbReference type="NCBI Taxonomy" id="3821"/>
    <lineage>
        <taxon>Eukaryota</taxon>
        <taxon>Viridiplantae</taxon>
        <taxon>Streptophyta</taxon>
        <taxon>Embryophyta</taxon>
        <taxon>Tracheophyta</taxon>
        <taxon>Spermatophyta</taxon>
        <taxon>Magnoliopsida</taxon>
        <taxon>eudicotyledons</taxon>
        <taxon>Gunneridae</taxon>
        <taxon>Pentapetalae</taxon>
        <taxon>rosids</taxon>
        <taxon>fabids</taxon>
        <taxon>Fabales</taxon>
        <taxon>Fabaceae</taxon>
        <taxon>Papilionoideae</taxon>
        <taxon>50 kb inversion clade</taxon>
        <taxon>NPAAA clade</taxon>
        <taxon>indigoferoid/millettioid clade</taxon>
        <taxon>Phaseoleae</taxon>
        <taxon>Cajanus</taxon>
    </lineage>
</organism>
<dbReference type="AlphaFoldDB" id="A0A151TVS9"/>